<evidence type="ECO:0000259" key="5">
    <source>
        <dbReference type="PROSITE" id="PS50178"/>
    </source>
</evidence>
<dbReference type="PANTHER" id="PTHR46603">
    <property type="entry name" value="ABSCISSION/NOCUT CHECKPOINT REGULATOR"/>
    <property type="match status" value="1"/>
</dbReference>
<dbReference type="AlphaFoldDB" id="A0AAW2FRW5"/>
<name>A0AAW2FRW5_9HYME</name>
<dbReference type="Proteomes" id="UP001430953">
    <property type="component" value="Unassembled WGS sequence"/>
</dbReference>
<gene>
    <name evidence="6" type="ORF">PUN28_009031</name>
</gene>
<keyword evidence="2 4" id="KW-0863">Zinc-finger</keyword>
<dbReference type="GO" id="GO:0009838">
    <property type="term" value="P:abscission"/>
    <property type="evidence" value="ECO:0007669"/>
    <property type="project" value="TreeGrafter"/>
</dbReference>
<dbReference type="SUPFAM" id="SSF57903">
    <property type="entry name" value="FYVE/PHD zinc finger"/>
    <property type="match status" value="1"/>
</dbReference>
<feature type="domain" description="FYVE-type" evidence="5">
    <location>
        <begin position="1"/>
        <end position="54"/>
    </location>
</feature>
<sequence length="346" mass="39433">MSCNTCQVKFSFFTKDIGCPGCGYSCCSKCLKYKCDIPNVGKKKVCGRCNNKLNKMNESSPTDDHPMLNTNKEPLAPIDVTMKLDLLENPVKPPIVIYKRANQWDKLKMGLEPADQQIADRLQKLKDEEQDISLPTVEEIKQRLALLKDQNLEAGGSNGIDIHQVDTRTDKEKADDLIQEYLAQIELPSSSNFCKDIQERLNLLRDGDKTHFEGKNRMDIYKELSISTNDDNELMNKISAMEIETPPNAEYEEEDENKIEDEDEDENENECVMCSRTGNESDLYKCRGCTGDLYCLSCFESSHDESEMTDKHKAICFIKKDRDKLSSAKMSLIHKLLTSDSQKNNH</sequence>
<evidence type="ECO:0000256" key="2">
    <source>
        <dbReference type="ARBA" id="ARBA00022771"/>
    </source>
</evidence>
<accession>A0AAW2FRW5</accession>
<keyword evidence="3" id="KW-0862">Zinc</keyword>
<evidence type="ECO:0000313" key="6">
    <source>
        <dbReference type="EMBL" id="KAL0118073.1"/>
    </source>
</evidence>
<proteinExistence type="predicted"/>
<evidence type="ECO:0000313" key="7">
    <source>
        <dbReference type="Proteomes" id="UP001430953"/>
    </source>
</evidence>
<dbReference type="Gene3D" id="3.30.40.10">
    <property type="entry name" value="Zinc/RING finger domain, C3HC4 (zinc finger)"/>
    <property type="match status" value="1"/>
</dbReference>
<dbReference type="InterPro" id="IPR017455">
    <property type="entry name" value="Znf_FYVE-rel"/>
</dbReference>
<dbReference type="PANTHER" id="PTHR46603:SF1">
    <property type="entry name" value="ABSCISSION_NOCUT CHECKPOINT REGULATOR"/>
    <property type="match status" value="1"/>
</dbReference>
<comment type="caution">
    <text evidence="6">The sequence shown here is derived from an EMBL/GenBank/DDBJ whole genome shotgun (WGS) entry which is preliminary data.</text>
</comment>
<dbReference type="GO" id="GO:0032266">
    <property type="term" value="F:phosphatidylinositol-3-phosphate binding"/>
    <property type="evidence" value="ECO:0007669"/>
    <property type="project" value="TreeGrafter"/>
</dbReference>
<dbReference type="SUPFAM" id="SSF57845">
    <property type="entry name" value="B-box zinc-binding domain"/>
    <property type="match status" value="1"/>
</dbReference>
<protein>
    <recommendedName>
        <fullName evidence="5">FYVE-type domain-containing protein</fullName>
    </recommendedName>
</protein>
<dbReference type="GO" id="GO:0005813">
    <property type="term" value="C:centrosome"/>
    <property type="evidence" value="ECO:0007669"/>
    <property type="project" value="TreeGrafter"/>
</dbReference>
<reference evidence="6 7" key="1">
    <citation type="submission" date="2023-03" db="EMBL/GenBank/DDBJ databases">
        <title>High recombination rates correlate with genetic variation in Cardiocondyla obscurior ants.</title>
        <authorList>
            <person name="Errbii M."/>
        </authorList>
    </citation>
    <scope>NUCLEOTIDE SEQUENCE [LARGE SCALE GENOMIC DNA]</scope>
    <source>
        <strain evidence="6">Alpha-2009</strain>
        <tissue evidence="6">Whole body</tissue>
    </source>
</reference>
<dbReference type="EMBL" id="JADYXP020000008">
    <property type="protein sequence ID" value="KAL0118073.1"/>
    <property type="molecule type" value="Genomic_DNA"/>
</dbReference>
<organism evidence="6 7">
    <name type="scientific">Cardiocondyla obscurior</name>
    <dbReference type="NCBI Taxonomy" id="286306"/>
    <lineage>
        <taxon>Eukaryota</taxon>
        <taxon>Metazoa</taxon>
        <taxon>Ecdysozoa</taxon>
        <taxon>Arthropoda</taxon>
        <taxon>Hexapoda</taxon>
        <taxon>Insecta</taxon>
        <taxon>Pterygota</taxon>
        <taxon>Neoptera</taxon>
        <taxon>Endopterygota</taxon>
        <taxon>Hymenoptera</taxon>
        <taxon>Apocrita</taxon>
        <taxon>Aculeata</taxon>
        <taxon>Formicoidea</taxon>
        <taxon>Formicidae</taxon>
        <taxon>Myrmicinae</taxon>
        <taxon>Cardiocondyla</taxon>
    </lineage>
</organism>
<dbReference type="PROSITE" id="PS50178">
    <property type="entry name" value="ZF_FYVE"/>
    <property type="match status" value="1"/>
</dbReference>
<keyword evidence="7" id="KW-1185">Reference proteome</keyword>
<dbReference type="GO" id="GO:0008270">
    <property type="term" value="F:zinc ion binding"/>
    <property type="evidence" value="ECO:0007669"/>
    <property type="project" value="UniProtKB-KW"/>
</dbReference>
<dbReference type="InterPro" id="IPR011011">
    <property type="entry name" value="Znf_FYVE_PHD"/>
</dbReference>
<keyword evidence="1" id="KW-0479">Metal-binding</keyword>
<dbReference type="GO" id="GO:0032154">
    <property type="term" value="C:cleavage furrow"/>
    <property type="evidence" value="ECO:0007669"/>
    <property type="project" value="TreeGrafter"/>
</dbReference>
<evidence type="ECO:0000256" key="1">
    <source>
        <dbReference type="ARBA" id="ARBA00022723"/>
    </source>
</evidence>
<dbReference type="GO" id="GO:0030496">
    <property type="term" value="C:midbody"/>
    <property type="evidence" value="ECO:0007669"/>
    <property type="project" value="TreeGrafter"/>
</dbReference>
<evidence type="ECO:0000256" key="4">
    <source>
        <dbReference type="PROSITE-ProRule" id="PRU00091"/>
    </source>
</evidence>
<dbReference type="InterPro" id="IPR013083">
    <property type="entry name" value="Znf_RING/FYVE/PHD"/>
</dbReference>
<dbReference type="GO" id="GO:0044878">
    <property type="term" value="P:mitotic cytokinesis checkpoint signaling"/>
    <property type="evidence" value="ECO:0007669"/>
    <property type="project" value="TreeGrafter"/>
</dbReference>
<evidence type="ECO:0000256" key="3">
    <source>
        <dbReference type="ARBA" id="ARBA00022833"/>
    </source>
</evidence>